<name>A0A350H9M6_UNCW3</name>
<dbReference type="EMBL" id="DMZY01000108">
    <property type="protein sequence ID" value="HAV92242.1"/>
    <property type="molecule type" value="Genomic_DNA"/>
</dbReference>
<dbReference type="PANTHER" id="PTHR33505">
    <property type="entry name" value="ZGC:162634"/>
    <property type="match status" value="1"/>
</dbReference>
<dbReference type="InterPro" id="IPR005651">
    <property type="entry name" value="Trm112-like"/>
</dbReference>
<gene>
    <name evidence="2" type="ORF">DCW38_03570</name>
</gene>
<dbReference type="HAMAP" id="MF_01187">
    <property type="entry name" value="UPF0434"/>
    <property type="match status" value="1"/>
</dbReference>
<dbReference type="SUPFAM" id="SSF158997">
    <property type="entry name" value="Trm112p-like"/>
    <property type="match status" value="1"/>
</dbReference>
<dbReference type="GO" id="GO:0005829">
    <property type="term" value="C:cytosol"/>
    <property type="evidence" value="ECO:0007669"/>
    <property type="project" value="TreeGrafter"/>
</dbReference>
<evidence type="ECO:0000313" key="2">
    <source>
        <dbReference type="EMBL" id="HAV92242.1"/>
    </source>
</evidence>
<accession>A0A350H9M6</accession>
<protein>
    <recommendedName>
        <fullName evidence="1">UPF0434 protein DCW38_03570</fullName>
    </recommendedName>
</protein>
<evidence type="ECO:0000313" key="3">
    <source>
        <dbReference type="Proteomes" id="UP000264062"/>
    </source>
</evidence>
<dbReference type="PANTHER" id="PTHR33505:SF4">
    <property type="entry name" value="PROTEIN PREY, MITOCHONDRIAL"/>
    <property type="match status" value="1"/>
</dbReference>
<dbReference type="Proteomes" id="UP000264062">
    <property type="component" value="Unassembled WGS sequence"/>
</dbReference>
<comment type="similarity">
    <text evidence="1">Belongs to the UPF0434 family.</text>
</comment>
<organism evidence="2 3">
    <name type="scientific">candidate division WOR-3 bacterium</name>
    <dbReference type="NCBI Taxonomy" id="2052148"/>
    <lineage>
        <taxon>Bacteria</taxon>
        <taxon>Bacteria division WOR-3</taxon>
    </lineage>
</organism>
<reference evidence="2 3" key="1">
    <citation type="journal article" date="2018" name="Nat. Biotechnol.">
        <title>A standardized bacterial taxonomy based on genome phylogeny substantially revises the tree of life.</title>
        <authorList>
            <person name="Parks D.H."/>
            <person name="Chuvochina M."/>
            <person name="Waite D.W."/>
            <person name="Rinke C."/>
            <person name="Skarshewski A."/>
            <person name="Chaumeil P.A."/>
            <person name="Hugenholtz P."/>
        </authorList>
    </citation>
    <scope>NUCLEOTIDE SEQUENCE [LARGE SCALE GENOMIC DNA]</scope>
    <source>
        <strain evidence="2">UBA9956</strain>
    </source>
</reference>
<proteinExistence type="inferred from homology"/>
<evidence type="ECO:0000256" key="1">
    <source>
        <dbReference type="HAMAP-Rule" id="MF_01187"/>
    </source>
</evidence>
<sequence length="58" mass="6783">MMLDKRLLDILACPKCKGDLEYDADKDILICRKDKIYFEVKNNIPILLLEKSKKINEA</sequence>
<dbReference type="AlphaFoldDB" id="A0A350H9M6"/>
<dbReference type="Gene3D" id="2.20.25.10">
    <property type="match status" value="1"/>
</dbReference>
<dbReference type="Pfam" id="PF03966">
    <property type="entry name" value="Trm112p"/>
    <property type="match status" value="1"/>
</dbReference>
<comment type="caution">
    <text evidence="2">The sequence shown here is derived from an EMBL/GenBank/DDBJ whole genome shotgun (WGS) entry which is preliminary data.</text>
</comment>